<dbReference type="RefSeq" id="WP_345398520.1">
    <property type="nucleotide sequence ID" value="NZ_BAABLA010000028.1"/>
</dbReference>
<name>A0ABW2C2T3_9PSEU</name>
<evidence type="ECO:0000256" key="1">
    <source>
        <dbReference type="SAM" id="Phobius"/>
    </source>
</evidence>
<keyword evidence="1" id="KW-1133">Transmembrane helix</keyword>
<evidence type="ECO:0000313" key="3">
    <source>
        <dbReference type="Proteomes" id="UP001596337"/>
    </source>
</evidence>
<sequence length="66" mass="6756">MAGKNMIPMSTGGGVLPKLIGFAVVIAVLLVVVKHPQDSASWVQSLIDGGESVIDGLAAFLHKLAS</sequence>
<reference evidence="3" key="1">
    <citation type="journal article" date="2019" name="Int. J. Syst. Evol. Microbiol.">
        <title>The Global Catalogue of Microorganisms (GCM) 10K type strain sequencing project: providing services to taxonomists for standard genome sequencing and annotation.</title>
        <authorList>
            <consortium name="The Broad Institute Genomics Platform"/>
            <consortium name="The Broad Institute Genome Sequencing Center for Infectious Disease"/>
            <person name="Wu L."/>
            <person name="Ma J."/>
        </authorList>
    </citation>
    <scope>NUCLEOTIDE SEQUENCE [LARGE SCALE GENOMIC DNA]</scope>
    <source>
        <strain evidence="3">KCTC 32255</strain>
    </source>
</reference>
<feature type="transmembrane region" description="Helical" evidence="1">
    <location>
        <begin position="15"/>
        <end position="33"/>
    </location>
</feature>
<accession>A0ABW2C2T3</accession>
<proteinExistence type="predicted"/>
<organism evidence="2 3">
    <name type="scientific">Haloechinothrix salitolerans</name>
    <dbReference type="NCBI Taxonomy" id="926830"/>
    <lineage>
        <taxon>Bacteria</taxon>
        <taxon>Bacillati</taxon>
        <taxon>Actinomycetota</taxon>
        <taxon>Actinomycetes</taxon>
        <taxon>Pseudonocardiales</taxon>
        <taxon>Pseudonocardiaceae</taxon>
        <taxon>Haloechinothrix</taxon>
    </lineage>
</organism>
<protein>
    <submittedName>
        <fullName evidence="2">Uncharacterized protein</fullName>
    </submittedName>
</protein>
<dbReference type="EMBL" id="JBHSXX010000001">
    <property type="protein sequence ID" value="MFC6868379.1"/>
    <property type="molecule type" value="Genomic_DNA"/>
</dbReference>
<evidence type="ECO:0000313" key="2">
    <source>
        <dbReference type="EMBL" id="MFC6868379.1"/>
    </source>
</evidence>
<gene>
    <name evidence="2" type="ORF">ACFQGD_14640</name>
</gene>
<keyword evidence="1" id="KW-0812">Transmembrane</keyword>
<comment type="caution">
    <text evidence="2">The sequence shown here is derived from an EMBL/GenBank/DDBJ whole genome shotgun (WGS) entry which is preliminary data.</text>
</comment>
<dbReference type="Proteomes" id="UP001596337">
    <property type="component" value="Unassembled WGS sequence"/>
</dbReference>
<keyword evidence="3" id="KW-1185">Reference proteome</keyword>
<keyword evidence="1" id="KW-0472">Membrane</keyword>